<dbReference type="SMART" id="SM00178">
    <property type="entry name" value="SAR"/>
    <property type="match status" value="1"/>
</dbReference>
<comment type="caution">
    <text evidence="17">The sequence shown here is derived from an EMBL/GenBank/DDBJ whole genome shotgun (WGS) entry which is preliminary data.</text>
</comment>
<comment type="similarity">
    <text evidence="3">Belongs to the small GTPase superfamily. SAR1 family.</text>
</comment>
<keyword evidence="10" id="KW-0333">Golgi apparatus</keyword>
<feature type="binding site" evidence="14">
    <location>
        <position position="106"/>
    </location>
    <ligand>
        <name>GTP</name>
        <dbReference type="ChEBI" id="CHEBI:37565"/>
    </ligand>
</feature>
<dbReference type="Gene3D" id="3.40.50.300">
    <property type="entry name" value="P-loop containing nucleotide triphosphate hydrolases"/>
    <property type="match status" value="1"/>
</dbReference>
<evidence type="ECO:0000256" key="3">
    <source>
        <dbReference type="ARBA" id="ARBA00007507"/>
    </source>
</evidence>
<protein>
    <recommendedName>
        <fullName evidence="4">small monomeric GTPase</fullName>
        <ecNumber evidence="4">3.6.5.2</ecNumber>
    </recommendedName>
</protein>
<comment type="catalytic activity">
    <reaction evidence="12">
        <text>GTP + H2O = GDP + phosphate + H(+)</text>
        <dbReference type="Rhea" id="RHEA:19669"/>
        <dbReference type="ChEBI" id="CHEBI:15377"/>
        <dbReference type="ChEBI" id="CHEBI:15378"/>
        <dbReference type="ChEBI" id="CHEBI:37565"/>
        <dbReference type="ChEBI" id="CHEBI:43474"/>
        <dbReference type="ChEBI" id="CHEBI:58189"/>
        <dbReference type="EC" id="3.6.5.2"/>
    </reaction>
    <physiologicalReaction direction="left-to-right" evidence="12">
        <dbReference type="Rhea" id="RHEA:19670"/>
    </physiologicalReaction>
</comment>
<evidence type="ECO:0000256" key="9">
    <source>
        <dbReference type="ARBA" id="ARBA00022927"/>
    </source>
</evidence>
<feature type="binding site" evidence="13">
    <location>
        <position position="102"/>
    </location>
    <ligand>
        <name>Mg(2+)</name>
        <dbReference type="ChEBI" id="CHEBI:18420"/>
    </ligand>
</feature>
<keyword evidence="8" id="KW-0931">ER-Golgi transport</keyword>
<evidence type="ECO:0000256" key="6">
    <source>
        <dbReference type="ARBA" id="ARBA00022741"/>
    </source>
</evidence>
<accession>A0A816PH88</accession>
<dbReference type="InterPro" id="IPR006689">
    <property type="entry name" value="Small_GTPase_ARF/SAR"/>
</dbReference>
<dbReference type="Proteomes" id="UP000663856">
    <property type="component" value="Unassembled WGS sequence"/>
</dbReference>
<feature type="binding site" evidence="16">
    <location>
        <position position="107"/>
    </location>
    <ligand>
        <name>Mg(2+)</name>
        <dbReference type="ChEBI" id="CHEBI:18420"/>
    </ligand>
</feature>
<keyword evidence="6 14" id="KW-0547">Nucleotide-binding</keyword>
<evidence type="ECO:0000313" key="18">
    <source>
        <dbReference type="Proteomes" id="UP000663856"/>
    </source>
</evidence>
<proteinExistence type="inferred from homology"/>
<dbReference type="GO" id="GO:0005794">
    <property type="term" value="C:Golgi apparatus"/>
    <property type="evidence" value="ECO:0007669"/>
    <property type="project" value="UniProtKB-SubCell"/>
</dbReference>
<gene>
    <name evidence="17" type="ORF">WKI299_LOCUS9630</name>
</gene>
<feature type="binding site" evidence="14">
    <location>
        <position position="103"/>
    </location>
    <ligand>
        <name>GTP</name>
        <dbReference type="ChEBI" id="CHEBI:37565"/>
    </ligand>
</feature>
<feature type="binding site" evidence="14">
    <location>
        <position position="105"/>
    </location>
    <ligand>
        <name>GTP</name>
        <dbReference type="ChEBI" id="CHEBI:37565"/>
    </ligand>
</feature>
<evidence type="ECO:0000256" key="2">
    <source>
        <dbReference type="ARBA" id="ARBA00004555"/>
    </source>
</evidence>
<dbReference type="SMART" id="SM00177">
    <property type="entry name" value="ARF"/>
    <property type="match status" value="1"/>
</dbReference>
<feature type="binding site" evidence="14">
    <location>
        <position position="108"/>
    </location>
    <ligand>
        <name>GTP</name>
        <dbReference type="ChEBI" id="CHEBI:37565"/>
    </ligand>
</feature>
<evidence type="ECO:0000256" key="5">
    <source>
        <dbReference type="ARBA" id="ARBA00022448"/>
    </source>
</evidence>
<dbReference type="Pfam" id="PF00025">
    <property type="entry name" value="Arf"/>
    <property type="match status" value="1"/>
</dbReference>
<dbReference type="InterPro" id="IPR027417">
    <property type="entry name" value="P-loop_NTPase"/>
</dbReference>
<organism evidence="17 18">
    <name type="scientific">Rotaria magnacalcarata</name>
    <dbReference type="NCBI Taxonomy" id="392030"/>
    <lineage>
        <taxon>Eukaryota</taxon>
        <taxon>Metazoa</taxon>
        <taxon>Spiralia</taxon>
        <taxon>Gnathifera</taxon>
        <taxon>Rotifera</taxon>
        <taxon>Eurotatoria</taxon>
        <taxon>Bdelloidea</taxon>
        <taxon>Philodinida</taxon>
        <taxon>Philodinidae</taxon>
        <taxon>Rotaria</taxon>
    </lineage>
</organism>
<keyword evidence="13" id="KW-0460">Magnesium</keyword>
<evidence type="ECO:0000256" key="14">
    <source>
        <dbReference type="PIRSR" id="PIRSR606687-2"/>
    </source>
</evidence>
<dbReference type="PRINTS" id="PR00328">
    <property type="entry name" value="SAR1GTPBP"/>
</dbReference>
<keyword evidence="5" id="KW-0813">Transport</keyword>
<dbReference type="PANTHER" id="PTHR45684">
    <property type="entry name" value="RE74312P"/>
    <property type="match status" value="1"/>
</dbReference>
<dbReference type="PROSITE" id="PS51422">
    <property type="entry name" value="SAR1"/>
    <property type="match status" value="1"/>
</dbReference>
<sequence>MAQANFINEVVGAKDDLEELEEIEKQPEKQFDDACEVVVMAKEEGKTAEEIKHLTNIKADQKFKVCLAALVAENASDKRDDIMKKDLRLQNKISELAIIGLDNAGKTTLLHTLKDDQVAQHTSTLYPTSEELIMGNIKFTAFDLGGGHAQGNMAIDYFDLSIFFLIAGSVWKDYFPAVDSIVFLVDATDRRSFAKAKAELDSLLTDEHIAGSPIVIIGTKSDLPEAVTEEKRRQVLDIFSGTVDSTNVNDRPMELFMCNLKEQASFGCAFRWLGRFLKDKVTII</sequence>
<dbReference type="GO" id="GO:0046872">
    <property type="term" value="F:metal ion binding"/>
    <property type="evidence" value="ECO:0007669"/>
    <property type="project" value="UniProtKB-KW"/>
</dbReference>
<dbReference type="GO" id="GO:0016192">
    <property type="term" value="P:vesicle-mediated transport"/>
    <property type="evidence" value="ECO:0007669"/>
    <property type="project" value="UniProtKB-KW"/>
</dbReference>
<feature type="binding site" evidence="16">
    <location>
        <position position="124"/>
    </location>
    <ligand>
        <name>Mg(2+)</name>
        <dbReference type="ChEBI" id="CHEBI:18420"/>
    </ligand>
</feature>
<evidence type="ECO:0000256" key="1">
    <source>
        <dbReference type="ARBA" id="ARBA00004240"/>
    </source>
</evidence>
<comment type="subcellular location">
    <subcellularLocation>
        <location evidence="1">Endoplasmic reticulum</location>
    </subcellularLocation>
    <subcellularLocation>
        <location evidence="2">Golgi apparatus</location>
    </subcellularLocation>
</comment>
<keyword evidence="13" id="KW-0479">Metal-binding</keyword>
<evidence type="ECO:0000256" key="8">
    <source>
        <dbReference type="ARBA" id="ARBA00022892"/>
    </source>
</evidence>
<dbReference type="SUPFAM" id="SSF52540">
    <property type="entry name" value="P-loop containing nucleoside triphosphate hydrolases"/>
    <property type="match status" value="1"/>
</dbReference>
<evidence type="ECO:0000256" key="12">
    <source>
        <dbReference type="ARBA" id="ARBA00047660"/>
    </source>
</evidence>
<dbReference type="GO" id="GO:0006886">
    <property type="term" value="P:intracellular protein transport"/>
    <property type="evidence" value="ECO:0007669"/>
    <property type="project" value="InterPro"/>
</dbReference>
<evidence type="ECO:0000256" key="11">
    <source>
        <dbReference type="ARBA" id="ARBA00023134"/>
    </source>
</evidence>
<dbReference type="EC" id="3.6.5.2" evidence="4"/>
<keyword evidence="9" id="KW-0653">Protein transport</keyword>
<keyword evidence="7" id="KW-0256">Endoplasmic reticulum</keyword>
<evidence type="ECO:0000313" key="17">
    <source>
        <dbReference type="EMBL" id="CAF2048023.1"/>
    </source>
</evidence>
<dbReference type="InterPro" id="IPR006687">
    <property type="entry name" value="Small_GTPase_SAR1"/>
</dbReference>
<name>A0A816PH88_9BILA</name>
<evidence type="ECO:0000256" key="16">
    <source>
        <dbReference type="PIRSR" id="PIRSR606689-2"/>
    </source>
</evidence>
<evidence type="ECO:0000256" key="7">
    <source>
        <dbReference type="ARBA" id="ARBA00022824"/>
    </source>
</evidence>
<evidence type="ECO:0000256" key="15">
    <source>
        <dbReference type="PIRSR" id="PIRSR606689-1"/>
    </source>
</evidence>
<dbReference type="GO" id="GO:0005783">
    <property type="term" value="C:endoplasmic reticulum"/>
    <property type="evidence" value="ECO:0007669"/>
    <property type="project" value="UniProtKB-SubCell"/>
</dbReference>
<evidence type="ECO:0000256" key="10">
    <source>
        <dbReference type="ARBA" id="ARBA00023034"/>
    </source>
</evidence>
<feature type="binding site" evidence="14">
    <location>
        <position position="107"/>
    </location>
    <ligand>
        <name>GTP</name>
        <dbReference type="ChEBI" id="CHEBI:37565"/>
    </ligand>
</feature>
<feature type="binding site" evidence="15">
    <location>
        <begin position="100"/>
        <end position="107"/>
    </location>
    <ligand>
        <name>GTP</name>
        <dbReference type="ChEBI" id="CHEBI:37565"/>
    </ligand>
</feature>
<dbReference type="GO" id="GO:0005525">
    <property type="term" value="F:GTP binding"/>
    <property type="evidence" value="ECO:0007669"/>
    <property type="project" value="UniProtKB-KW"/>
</dbReference>
<feature type="binding site" evidence="15">
    <location>
        <position position="146"/>
    </location>
    <ligand>
        <name>GTP</name>
        <dbReference type="ChEBI" id="CHEBI:37565"/>
    </ligand>
</feature>
<feature type="binding site" evidence="14">
    <location>
        <position position="222"/>
    </location>
    <ligand>
        <name>GTP</name>
        <dbReference type="ChEBI" id="CHEBI:37565"/>
    </ligand>
</feature>
<dbReference type="EMBL" id="CAJNRF010003183">
    <property type="protein sequence ID" value="CAF2048023.1"/>
    <property type="molecule type" value="Genomic_DNA"/>
</dbReference>
<keyword evidence="11 15" id="KW-0342">GTP-binding</keyword>
<dbReference type="AlphaFoldDB" id="A0A816PH88"/>
<evidence type="ECO:0000256" key="13">
    <source>
        <dbReference type="PIRSR" id="PIRSR606687-1"/>
    </source>
</evidence>
<dbReference type="GO" id="GO:0003925">
    <property type="term" value="F:G protein activity"/>
    <property type="evidence" value="ECO:0007669"/>
    <property type="project" value="UniProtKB-EC"/>
</dbReference>
<feature type="binding site" evidence="14">
    <location>
        <position position="220"/>
    </location>
    <ligand>
        <name>GTP</name>
        <dbReference type="ChEBI" id="CHEBI:37565"/>
    </ligand>
</feature>
<evidence type="ECO:0000256" key="4">
    <source>
        <dbReference type="ARBA" id="ARBA00011984"/>
    </source>
</evidence>
<reference evidence="17" key="1">
    <citation type="submission" date="2021-02" db="EMBL/GenBank/DDBJ databases">
        <authorList>
            <person name="Nowell W R."/>
        </authorList>
    </citation>
    <scope>NUCLEOTIDE SEQUENCE</scope>
</reference>
<dbReference type="PROSITE" id="PS51417">
    <property type="entry name" value="ARF"/>
    <property type="match status" value="1"/>
</dbReference>